<dbReference type="EMBL" id="RCIY01000044">
    <property type="protein sequence ID" value="TGG85654.1"/>
    <property type="molecule type" value="Genomic_DNA"/>
</dbReference>
<evidence type="ECO:0000256" key="1">
    <source>
        <dbReference type="SAM" id="MobiDB-lite"/>
    </source>
</evidence>
<feature type="compositionally biased region" description="Low complexity" evidence="1">
    <location>
        <begin position="31"/>
        <end position="52"/>
    </location>
</feature>
<dbReference type="AlphaFoldDB" id="A0A8H1LMP9"/>
<feature type="region of interest" description="Disordered" evidence="1">
    <location>
        <begin position="1"/>
        <end position="75"/>
    </location>
</feature>
<sequence>MSDGSGDGRRRRTVPRALPGGGHAFPAAPDTGGHAVTGTGVVAGRTVPPGRTVRGREEDVRRRRRIGPAAASRPG</sequence>
<protein>
    <submittedName>
        <fullName evidence="2">Uncharacterized protein</fullName>
    </submittedName>
</protein>
<evidence type="ECO:0000313" key="3">
    <source>
        <dbReference type="Proteomes" id="UP000298111"/>
    </source>
</evidence>
<comment type="caution">
    <text evidence="2">The sequence shown here is derived from an EMBL/GenBank/DDBJ whole genome shotgun (WGS) entry which is preliminary data.</text>
</comment>
<name>A0A8H1LMP9_9ACTN</name>
<accession>A0A8H1LMP9</accession>
<reference evidence="2 3" key="1">
    <citation type="submission" date="2018-10" db="EMBL/GenBank/DDBJ databases">
        <title>Isolation of pseudouridimycin from Streptomyces albus DSM 40763.</title>
        <authorList>
            <person name="Rosenqvist P."/>
            <person name="Metsae-Ketelae M."/>
            <person name="Virta P."/>
        </authorList>
    </citation>
    <scope>NUCLEOTIDE SEQUENCE [LARGE SCALE GENOMIC DNA]</scope>
    <source>
        <strain evidence="2 3">DSM 40763</strain>
    </source>
</reference>
<evidence type="ECO:0000313" key="2">
    <source>
        <dbReference type="EMBL" id="TGG85654.1"/>
    </source>
</evidence>
<gene>
    <name evidence="2" type="ORF">D8771_10955</name>
</gene>
<organism evidence="2 3">
    <name type="scientific">Streptomyces albus</name>
    <dbReference type="NCBI Taxonomy" id="1888"/>
    <lineage>
        <taxon>Bacteria</taxon>
        <taxon>Bacillati</taxon>
        <taxon>Actinomycetota</taxon>
        <taxon>Actinomycetes</taxon>
        <taxon>Kitasatosporales</taxon>
        <taxon>Streptomycetaceae</taxon>
        <taxon>Streptomyces</taxon>
    </lineage>
</organism>
<proteinExistence type="predicted"/>
<dbReference type="Proteomes" id="UP000298111">
    <property type="component" value="Unassembled WGS sequence"/>
</dbReference>